<evidence type="ECO:0000256" key="2">
    <source>
        <dbReference type="ARBA" id="ARBA00022801"/>
    </source>
</evidence>
<dbReference type="GO" id="GO:0004386">
    <property type="term" value="F:helicase activity"/>
    <property type="evidence" value="ECO:0007669"/>
    <property type="project" value="UniProtKB-KW"/>
</dbReference>
<dbReference type="Pfam" id="PF04851">
    <property type="entry name" value="ResIII"/>
    <property type="match status" value="1"/>
</dbReference>
<dbReference type="GO" id="GO:0016787">
    <property type="term" value="F:hydrolase activity"/>
    <property type="evidence" value="ECO:0007669"/>
    <property type="project" value="UniProtKB-KW"/>
</dbReference>
<protein>
    <submittedName>
        <fullName evidence="8">DNA phosphorothioation system restriction enzyme</fullName>
    </submittedName>
</protein>
<name>A0A2W7NTP9_9RHOB</name>
<evidence type="ECO:0000256" key="4">
    <source>
        <dbReference type="ARBA" id="ARBA00022840"/>
    </source>
</evidence>
<keyword evidence="1" id="KW-0547">Nucleotide-binding</keyword>
<dbReference type="InterPro" id="IPR050615">
    <property type="entry name" value="ATP-dep_DNA_Helicase"/>
</dbReference>
<dbReference type="Proteomes" id="UP000248916">
    <property type="component" value="Unassembled WGS sequence"/>
</dbReference>
<reference evidence="8 9" key="1">
    <citation type="submission" date="2018-06" db="EMBL/GenBank/DDBJ databases">
        <title>Genomic Encyclopedia of Archaeal and Bacterial Type Strains, Phase II (KMG-II): from individual species to whole genera.</title>
        <authorList>
            <person name="Goeker M."/>
        </authorList>
    </citation>
    <scope>NUCLEOTIDE SEQUENCE [LARGE SCALE GENOMIC DNA]</scope>
    <source>
        <strain evidence="8 9">DSM 22009</strain>
    </source>
</reference>
<evidence type="ECO:0000259" key="7">
    <source>
        <dbReference type="PROSITE" id="PS51194"/>
    </source>
</evidence>
<dbReference type="InterPro" id="IPR027417">
    <property type="entry name" value="P-loop_NTPase"/>
</dbReference>
<dbReference type="Gene3D" id="3.40.50.300">
    <property type="entry name" value="P-loop containing nucleotide triphosphate hydrolases"/>
    <property type="match status" value="2"/>
</dbReference>
<dbReference type="InterPro" id="IPR006935">
    <property type="entry name" value="Helicase/UvrB_N"/>
</dbReference>
<dbReference type="InterPro" id="IPR001650">
    <property type="entry name" value="Helicase_C-like"/>
</dbReference>
<dbReference type="PANTHER" id="PTHR11274">
    <property type="entry name" value="RAD25/XP-B DNA REPAIR HELICASE"/>
    <property type="match status" value="1"/>
</dbReference>
<dbReference type="PROSITE" id="PS51192">
    <property type="entry name" value="HELICASE_ATP_BIND_1"/>
    <property type="match status" value="1"/>
</dbReference>
<dbReference type="AlphaFoldDB" id="A0A2W7NTP9"/>
<evidence type="ECO:0000313" key="9">
    <source>
        <dbReference type="Proteomes" id="UP000248916"/>
    </source>
</evidence>
<dbReference type="GO" id="GO:0005524">
    <property type="term" value="F:ATP binding"/>
    <property type="evidence" value="ECO:0007669"/>
    <property type="project" value="UniProtKB-KW"/>
</dbReference>
<sequence length="699" mass="79246">MSLKDISLPFYVTTSEHDPIAEFFDPVLERAFTYDVAVGYFSTAWLRDAAHGMAEFALRGGKARWIISPELTEDDFRVLADNGACREERIRKVISRSYHELFAGLTQRTREALGWLIIDEVLTFKIGIPRNRLSGIMHAKQGQFSDDEGNRVGFLGSYNLTGGARTNWEAFSVFCDWYSEESEQRNDAIEASFGRMWQGRDPNLAVHDPRAADLSAFVEQARRSSRHYDLFPDASPEKEPQSPRVPPHFLNNGRLRDYQEEGIRNWFKNNGKGLLHMATGTGKTVTALTTVTRLNDYVTKKQAELLTIIAVPYQHLAEQWAKEAREFGYEPVLCYGGVMRWMNEAQGLLNDLRAKVKQHGMLIVVNASLRDKPFQGLIEQAPGHLLFVGDEMHNLGARNALASLPANANFRLGLSATPDRAGDEEGSTELKNYFGETVLEFGLDKAIKGGFLCRYFYYPVLVHFDDEEQLEYDELSLQISKLFAQGEKPDDKDGSEALKKLLIRRARLIGKAKSKLPALLGLLKEQGDVRHTLIYCGDSKEEEKRYIDTALERIGSGLGLRANKFTSEESNDERSRLLDQFAAGDLQVLLAIRCLDEGVDVPMTQTAYILASSTNPKEFIQRRGRVLRRFPGKERALIYDFIVTPRPEILEDKGVSNVERSLMRRELARFNEFAELAENHGEALSKIRLVKEKLRLLDY</sequence>
<dbReference type="Pfam" id="PF00271">
    <property type="entry name" value="Helicase_C"/>
    <property type="match status" value="1"/>
</dbReference>
<keyword evidence="4" id="KW-0067">ATP-binding</keyword>
<dbReference type="CDD" id="cd09179">
    <property type="entry name" value="PLDc_N_DEXD_a"/>
    <property type="match status" value="1"/>
</dbReference>
<dbReference type="EMBL" id="QKZL01000001">
    <property type="protein sequence ID" value="PZX19974.1"/>
    <property type="molecule type" value="Genomic_DNA"/>
</dbReference>
<proteinExistence type="predicted"/>
<accession>A0A2W7NTP9</accession>
<feature type="domain" description="Helicase ATP-binding" evidence="6">
    <location>
        <begin position="264"/>
        <end position="436"/>
    </location>
</feature>
<evidence type="ECO:0000259" key="6">
    <source>
        <dbReference type="PROSITE" id="PS51192"/>
    </source>
</evidence>
<keyword evidence="3" id="KW-0347">Helicase</keyword>
<dbReference type="SMART" id="SM00487">
    <property type="entry name" value="DEXDc"/>
    <property type="match status" value="1"/>
</dbReference>
<feature type="compositionally biased region" description="Basic and acidic residues" evidence="5">
    <location>
        <begin position="230"/>
        <end position="241"/>
    </location>
</feature>
<dbReference type="GO" id="GO:0003677">
    <property type="term" value="F:DNA binding"/>
    <property type="evidence" value="ECO:0007669"/>
    <property type="project" value="InterPro"/>
</dbReference>
<evidence type="ECO:0000313" key="8">
    <source>
        <dbReference type="EMBL" id="PZX19974.1"/>
    </source>
</evidence>
<feature type="region of interest" description="Disordered" evidence="5">
    <location>
        <begin position="230"/>
        <end position="249"/>
    </location>
</feature>
<evidence type="ECO:0000256" key="5">
    <source>
        <dbReference type="SAM" id="MobiDB-lite"/>
    </source>
</evidence>
<dbReference type="RefSeq" id="WP_111535620.1">
    <property type="nucleotide sequence ID" value="NZ_QKZL01000001.1"/>
</dbReference>
<dbReference type="PANTHER" id="PTHR11274:SF0">
    <property type="entry name" value="GENERAL TRANSCRIPTION AND DNA REPAIR FACTOR IIH HELICASE SUBUNIT XPB"/>
    <property type="match status" value="1"/>
</dbReference>
<evidence type="ECO:0000256" key="3">
    <source>
        <dbReference type="ARBA" id="ARBA00022806"/>
    </source>
</evidence>
<keyword evidence="9" id="KW-1185">Reference proteome</keyword>
<dbReference type="PROSITE" id="PS51194">
    <property type="entry name" value="HELICASE_CTER"/>
    <property type="match status" value="1"/>
</dbReference>
<organism evidence="8 9">
    <name type="scientific">Palleronia aestuarii</name>
    <dbReference type="NCBI Taxonomy" id="568105"/>
    <lineage>
        <taxon>Bacteria</taxon>
        <taxon>Pseudomonadati</taxon>
        <taxon>Pseudomonadota</taxon>
        <taxon>Alphaproteobacteria</taxon>
        <taxon>Rhodobacterales</taxon>
        <taxon>Roseobacteraceae</taxon>
        <taxon>Palleronia</taxon>
    </lineage>
</organism>
<gene>
    <name evidence="8" type="ORF">LX81_00439</name>
</gene>
<feature type="domain" description="Helicase C-terminal" evidence="7">
    <location>
        <begin position="515"/>
        <end position="684"/>
    </location>
</feature>
<dbReference type="InterPro" id="IPR014001">
    <property type="entry name" value="Helicase_ATP-bd"/>
</dbReference>
<evidence type="ECO:0000256" key="1">
    <source>
        <dbReference type="ARBA" id="ARBA00022741"/>
    </source>
</evidence>
<keyword evidence="2" id="KW-0378">Hydrolase</keyword>
<comment type="caution">
    <text evidence="8">The sequence shown here is derived from an EMBL/GenBank/DDBJ whole genome shotgun (WGS) entry which is preliminary data.</text>
</comment>
<dbReference type="SUPFAM" id="SSF52540">
    <property type="entry name" value="P-loop containing nucleoside triphosphate hydrolases"/>
    <property type="match status" value="1"/>
</dbReference>
<dbReference type="SMART" id="SM00490">
    <property type="entry name" value="HELICc"/>
    <property type="match status" value="1"/>
</dbReference>
<dbReference type="OrthoDB" id="9803459at2"/>